<evidence type="ECO:0000256" key="10">
    <source>
        <dbReference type="ARBA" id="ARBA00023033"/>
    </source>
</evidence>
<protein>
    <recommendedName>
        <fullName evidence="15">Cytochrome P450</fullName>
    </recommendedName>
</protein>
<keyword evidence="4 12" id="KW-0349">Heme</keyword>
<dbReference type="PANTHER" id="PTHR47953:SF19">
    <property type="entry name" value="OS06G0641600 PROTEIN"/>
    <property type="match status" value="1"/>
</dbReference>
<comment type="similarity">
    <text evidence="3">Belongs to the cytochrome P450 family.</text>
</comment>
<comment type="subcellular location">
    <subcellularLocation>
        <location evidence="2">Membrane</location>
        <topology evidence="2">Single-pass membrane protein</topology>
    </subcellularLocation>
</comment>
<dbReference type="GO" id="GO:0016020">
    <property type="term" value="C:membrane"/>
    <property type="evidence" value="ECO:0007669"/>
    <property type="project" value="UniProtKB-SubCell"/>
</dbReference>
<evidence type="ECO:0000256" key="3">
    <source>
        <dbReference type="ARBA" id="ARBA00010617"/>
    </source>
</evidence>
<evidence type="ECO:0000256" key="2">
    <source>
        <dbReference type="ARBA" id="ARBA00004167"/>
    </source>
</evidence>
<dbReference type="PANTHER" id="PTHR47953">
    <property type="entry name" value="OS08G0105600 PROTEIN"/>
    <property type="match status" value="1"/>
</dbReference>
<dbReference type="EnsemblPlants" id="Kaladp0059s0159.1.v1.1">
    <property type="protein sequence ID" value="Kaladp0059s0159.1.v1.1"/>
    <property type="gene ID" value="Kaladp0059s0159.v1.1"/>
</dbReference>
<reference evidence="13" key="1">
    <citation type="submission" date="2021-01" db="UniProtKB">
        <authorList>
            <consortium name="EnsemblPlants"/>
        </authorList>
    </citation>
    <scope>IDENTIFICATION</scope>
</reference>
<keyword evidence="7" id="KW-1133">Transmembrane helix</keyword>
<accession>A0A7N0UAW5</accession>
<keyword evidence="9 12" id="KW-0408">Iron</keyword>
<keyword evidence="11" id="KW-0472">Membrane</keyword>
<dbReference type="Pfam" id="PF00067">
    <property type="entry name" value="p450"/>
    <property type="match status" value="1"/>
</dbReference>
<evidence type="ECO:0008006" key="15">
    <source>
        <dbReference type="Google" id="ProtNLM"/>
    </source>
</evidence>
<evidence type="ECO:0000256" key="5">
    <source>
        <dbReference type="ARBA" id="ARBA00022692"/>
    </source>
</evidence>
<dbReference type="GO" id="GO:0004497">
    <property type="term" value="F:monooxygenase activity"/>
    <property type="evidence" value="ECO:0007669"/>
    <property type="project" value="UniProtKB-KW"/>
</dbReference>
<keyword evidence="10" id="KW-0503">Monooxygenase</keyword>
<evidence type="ECO:0000256" key="8">
    <source>
        <dbReference type="ARBA" id="ARBA00023002"/>
    </source>
</evidence>
<evidence type="ECO:0000313" key="13">
    <source>
        <dbReference type="EnsemblPlants" id="Kaladp0059s0159.1.v1.1"/>
    </source>
</evidence>
<dbReference type="Gene3D" id="1.10.630.10">
    <property type="entry name" value="Cytochrome P450"/>
    <property type="match status" value="1"/>
</dbReference>
<dbReference type="GO" id="GO:0005506">
    <property type="term" value="F:iron ion binding"/>
    <property type="evidence" value="ECO:0007669"/>
    <property type="project" value="InterPro"/>
</dbReference>
<name>A0A7N0UAW5_KALFE</name>
<keyword evidence="5" id="KW-0812">Transmembrane</keyword>
<dbReference type="PRINTS" id="PR00465">
    <property type="entry name" value="EP450IV"/>
</dbReference>
<comment type="cofactor">
    <cofactor evidence="1 12">
        <name>heme</name>
        <dbReference type="ChEBI" id="CHEBI:30413"/>
    </cofactor>
</comment>
<dbReference type="Gramene" id="Kaladp0059s0159.1.v1.1">
    <property type="protein sequence ID" value="Kaladp0059s0159.1.v1.1"/>
    <property type="gene ID" value="Kaladp0059s0159.v1.1"/>
</dbReference>
<keyword evidence="8" id="KW-0560">Oxidoreductase</keyword>
<dbReference type="AlphaFoldDB" id="A0A7N0UAW5"/>
<evidence type="ECO:0000256" key="6">
    <source>
        <dbReference type="ARBA" id="ARBA00022723"/>
    </source>
</evidence>
<dbReference type="InterPro" id="IPR052306">
    <property type="entry name" value="CYP450_71D"/>
</dbReference>
<dbReference type="InterPro" id="IPR002403">
    <property type="entry name" value="Cyt_P450_E_grp-IV"/>
</dbReference>
<dbReference type="SUPFAM" id="SSF48264">
    <property type="entry name" value="Cytochrome P450"/>
    <property type="match status" value="1"/>
</dbReference>
<keyword evidence="6 12" id="KW-0479">Metal-binding</keyword>
<evidence type="ECO:0000256" key="7">
    <source>
        <dbReference type="ARBA" id="ARBA00022989"/>
    </source>
</evidence>
<proteinExistence type="inferred from homology"/>
<dbReference type="GO" id="GO:0020037">
    <property type="term" value="F:heme binding"/>
    <property type="evidence" value="ECO:0007669"/>
    <property type="project" value="InterPro"/>
</dbReference>
<evidence type="ECO:0000256" key="11">
    <source>
        <dbReference type="ARBA" id="ARBA00023136"/>
    </source>
</evidence>
<evidence type="ECO:0000256" key="12">
    <source>
        <dbReference type="PIRSR" id="PIRSR602403-1"/>
    </source>
</evidence>
<keyword evidence="14" id="KW-1185">Reference proteome</keyword>
<evidence type="ECO:0000256" key="1">
    <source>
        <dbReference type="ARBA" id="ARBA00001971"/>
    </source>
</evidence>
<evidence type="ECO:0000313" key="14">
    <source>
        <dbReference type="Proteomes" id="UP000594263"/>
    </source>
</evidence>
<evidence type="ECO:0000256" key="4">
    <source>
        <dbReference type="ARBA" id="ARBA00022617"/>
    </source>
</evidence>
<dbReference type="InterPro" id="IPR036396">
    <property type="entry name" value="Cyt_P450_sf"/>
</dbReference>
<evidence type="ECO:0000256" key="9">
    <source>
        <dbReference type="ARBA" id="ARBA00023004"/>
    </source>
</evidence>
<organism evidence="13 14">
    <name type="scientific">Kalanchoe fedtschenkoi</name>
    <name type="common">Lavender scallops</name>
    <name type="synonym">South American air plant</name>
    <dbReference type="NCBI Taxonomy" id="63787"/>
    <lineage>
        <taxon>Eukaryota</taxon>
        <taxon>Viridiplantae</taxon>
        <taxon>Streptophyta</taxon>
        <taxon>Embryophyta</taxon>
        <taxon>Tracheophyta</taxon>
        <taxon>Spermatophyta</taxon>
        <taxon>Magnoliopsida</taxon>
        <taxon>eudicotyledons</taxon>
        <taxon>Gunneridae</taxon>
        <taxon>Pentapetalae</taxon>
        <taxon>Saxifragales</taxon>
        <taxon>Crassulaceae</taxon>
        <taxon>Kalanchoe</taxon>
    </lineage>
</organism>
<dbReference type="Proteomes" id="UP000594263">
    <property type="component" value="Unplaced"/>
</dbReference>
<sequence length="145" mass="16841">MSELLKNPRETEKVQEELRRVFDENGDVDESESHKLTYLYSLLGCCQRSSETAPSFTVTYSKRKQRKMCRWWLHQFNGNDFEYIPFGAGRSICPGISFGVANVEFFLAQLLFHFDWKLPNGTKEKGIDVTEVFGATVARKHDLFF</sequence>
<dbReference type="GO" id="GO:0016705">
    <property type="term" value="F:oxidoreductase activity, acting on paired donors, with incorporation or reduction of molecular oxygen"/>
    <property type="evidence" value="ECO:0007669"/>
    <property type="project" value="InterPro"/>
</dbReference>
<dbReference type="InterPro" id="IPR001128">
    <property type="entry name" value="Cyt_P450"/>
</dbReference>
<feature type="binding site" description="axial binding residue" evidence="12">
    <location>
        <position position="93"/>
    </location>
    <ligand>
        <name>heme</name>
        <dbReference type="ChEBI" id="CHEBI:30413"/>
    </ligand>
    <ligandPart>
        <name>Fe</name>
        <dbReference type="ChEBI" id="CHEBI:18248"/>
    </ligandPart>
</feature>